<dbReference type="PANTHER" id="PTHR42887:SF1">
    <property type="entry name" value="BLR3961 PROTEIN"/>
    <property type="match status" value="1"/>
</dbReference>
<evidence type="ECO:0000256" key="3">
    <source>
        <dbReference type="ARBA" id="ARBA00022827"/>
    </source>
</evidence>
<dbReference type="Proteomes" id="UP000658278">
    <property type="component" value="Unassembled WGS sequence"/>
</dbReference>
<evidence type="ECO:0000313" key="6">
    <source>
        <dbReference type="EMBL" id="MBK1827012.1"/>
    </source>
</evidence>
<dbReference type="InterPro" id="IPR022460">
    <property type="entry name" value="Flavoprotein_PP4765"/>
</dbReference>
<keyword evidence="2" id="KW-0285">Flavoprotein</keyword>
<dbReference type="NCBIfam" id="TIGR03862">
    <property type="entry name" value="flavo_PP4765"/>
    <property type="match status" value="1"/>
</dbReference>
<evidence type="ECO:0000259" key="4">
    <source>
        <dbReference type="Pfam" id="PF03486"/>
    </source>
</evidence>
<dbReference type="PRINTS" id="PR00368">
    <property type="entry name" value="FADPNR"/>
</dbReference>
<dbReference type="PRINTS" id="PR00411">
    <property type="entry name" value="PNDRDTASEI"/>
</dbReference>
<comment type="caution">
    <text evidence="6">The sequence shown here is derived from an EMBL/GenBank/DDBJ whole genome shotgun (WGS) entry which is preliminary data.</text>
</comment>
<dbReference type="SUPFAM" id="SSF51905">
    <property type="entry name" value="FAD/NAD(P)-binding domain"/>
    <property type="match status" value="1"/>
</dbReference>
<protein>
    <submittedName>
        <fullName evidence="6">TIGR03862 family flavoprotein</fullName>
    </submittedName>
</protein>
<dbReference type="InterPro" id="IPR057661">
    <property type="entry name" value="RsdA/BaiN/AoA(So)_Rossmann"/>
</dbReference>
<keyword evidence="7" id="KW-1185">Reference proteome</keyword>
<reference evidence="6" key="1">
    <citation type="submission" date="2021-01" db="EMBL/GenBank/DDBJ databases">
        <title>Modified the classification status of verrucomicrobia.</title>
        <authorList>
            <person name="Feng X."/>
        </authorList>
    </citation>
    <scope>NUCLEOTIDE SEQUENCE</scope>
    <source>
        <strain evidence="6">KCTC 22201</strain>
    </source>
</reference>
<evidence type="ECO:0000256" key="1">
    <source>
        <dbReference type="ARBA" id="ARBA00001974"/>
    </source>
</evidence>
<organism evidence="6 7">
    <name type="scientific">Haloferula rosea</name>
    <dbReference type="NCBI Taxonomy" id="490093"/>
    <lineage>
        <taxon>Bacteria</taxon>
        <taxon>Pseudomonadati</taxon>
        <taxon>Verrucomicrobiota</taxon>
        <taxon>Verrucomicrobiia</taxon>
        <taxon>Verrucomicrobiales</taxon>
        <taxon>Verrucomicrobiaceae</taxon>
        <taxon>Haloferula</taxon>
    </lineage>
</organism>
<dbReference type="Pfam" id="PF03486">
    <property type="entry name" value="HI0933_like"/>
    <property type="match status" value="1"/>
</dbReference>
<dbReference type="RefSeq" id="WP_200278461.1">
    <property type="nucleotide sequence ID" value="NZ_JAENII010000005.1"/>
</dbReference>
<dbReference type="InterPro" id="IPR036188">
    <property type="entry name" value="FAD/NAD-bd_sf"/>
</dbReference>
<dbReference type="EMBL" id="JAENII010000005">
    <property type="protein sequence ID" value="MBK1827012.1"/>
    <property type="molecule type" value="Genomic_DNA"/>
</dbReference>
<feature type="domain" description="RsdA/BaiN/AoA(So)-like insert" evidence="5">
    <location>
        <begin position="195"/>
        <end position="338"/>
    </location>
</feature>
<dbReference type="SUPFAM" id="SSF160996">
    <property type="entry name" value="HI0933 insert domain-like"/>
    <property type="match status" value="1"/>
</dbReference>
<dbReference type="Gene3D" id="1.10.8.260">
    <property type="entry name" value="HI0933 insert domain-like"/>
    <property type="match status" value="1"/>
</dbReference>
<dbReference type="NCBIfam" id="TIGR00275">
    <property type="entry name" value="aminoacetone oxidase family FAD-binding enzyme"/>
    <property type="match status" value="1"/>
</dbReference>
<evidence type="ECO:0000256" key="2">
    <source>
        <dbReference type="ARBA" id="ARBA00022630"/>
    </source>
</evidence>
<dbReference type="InterPro" id="IPR004792">
    <property type="entry name" value="BaiN-like"/>
</dbReference>
<accession>A0A934VFH8</accession>
<gene>
    <name evidence="6" type="ORF">JIN81_08275</name>
</gene>
<dbReference type="AlphaFoldDB" id="A0A934VFH8"/>
<dbReference type="Pfam" id="PF22780">
    <property type="entry name" value="HI0933_like_1st"/>
    <property type="match status" value="1"/>
</dbReference>
<dbReference type="InterPro" id="IPR023166">
    <property type="entry name" value="BaiN-like_dom_sf"/>
</dbReference>
<proteinExistence type="predicted"/>
<comment type="cofactor">
    <cofactor evidence="1">
        <name>FAD</name>
        <dbReference type="ChEBI" id="CHEBI:57692"/>
    </cofactor>
</comment>
<sequence>MPESPNIAIIGGGPAGLRAAEACAAGGAKVTVFEGKRSVGRKLLVAGYGGLNITHGEDLDQFVTRYSGPGMPAEHFARIIRSFSPTDLRNWAAQLGIETFEQRTGRVYPKEMKAAPLLRRWVERLRKQGVLFQVNHTLTSLDANEQVTLQFNHGDPLVFDAAILALGGASWSKTGSDGKWTSLLQSHGIVITPLQPANCGWEVDWPAELVGRIEGQPMKNLAVSAGPIRIQGELMPTRYGFEGGAIYQLGPFLREMPAPVIEIDLKPEVPLEGLLRKMESVRKDFLDNACERLKLTRHAALILDHVAGPFDNVDTLCRAVKGLVIPLTRPRPIDEAISSAGGIAWSELDDSLQLRRLPGVYACGEMIDWEAPTGGYLIQGCFATATHAARGALKLADQE</sequence>
<name>A0A934VFH8_9BACT</name>
<dbReference type="Gene3D" id="3.50.50.60">
    <property type="entry name" value="FAD/NAD(P)-binding domain"/>
    <property type="match status" value="1"/>
</dbReference>
<feature type="domain" description="RsdA/BaiN/AoA(So)-like Rossmann fold-like" evidence="4">
    <location>
        <begin position="6"/>
        <end position="390"/>
    </location>
</feature>
<evidence type="ECO:0000259" key="5">
    <source>
        <dbReference type="Pfam" id="PF22780"/>
    </source>
</evidence>
<dbReference type="PANTHER" id="PTHR42887">
    <property type="entry name" value="OS12G0638800 PROTEIN"/>
    <property type="match status" value="1"/>
</dbReference>
<keyword evidence="3" id="KW-0274">FAD</keyword>
<evidence type="ECO:0000313" key="7">
    <source>
        <dbReference type="Proteomes" id="UP000658278"/>
    </source>
</evidence>
<dbReference type="Gene3D" id="2.40.30.10">
    <property type="entry name" value="Translation factors"/>
    <property type="match status" value="1"/>
</dbReference>
<dbReference type="InterPro" id="IPR055178">
    <property type="entry name" value="RsdA/BaiN/AoA(So)-like_dom"/>
</dbReference>